<keyword evidence="2" id="KW-1185">Reference proteome</keyword>
<protein>
    <submittedName>
        <fullName evidence="1">Uncharacterized protein</fullName>
    </submittedName>
</protein>
<organism evidence="1 2">
    <name type="scientific">Avena sativa</name>
    <name type="common">Oat</name>
    <dbReference type="NCBI Taxonomy" id="4498"/>
    <lineage>
        <taxon>Eukaryota</taxon>
        <taxon>Viridiplantae</taxon>
        <taxon>Streptophyta</taxon>
        <taxon>Embryophyta</taxon>
        <taxon>Tracheophyta</taxon>
        <taxon>Spermatophyta</taxon>
        <taxon>Magnoliopsida</taxon>
        <taxon>Liliopsida</taxon>
        <taxon>Poales</taxon>
        <taxon>Poaceae</taxon>
        <taxon>BOP clade</taxon>
        <taxon>Pooideae</taxon>
        <taxon>Poodae</taxon>
        <taxon>Poeae</taxon>
        <taxon>Poeae Chloroplast Group 1 (Aveneae type)</taxon>
        <taxon>Aveninae</taxon>
        <taxon>Avena</taxon>
    </lineage>
</organism>
<dbReference type="Proteomes" id="UP001732700">
    <property type="component" value="Chromosome 1D"/>
</dbReference>
<sequence>MEHRDGEIPAKRPKLSDGGDGCSEDRLSALPEDILIHILCKLSNAAVAARTSVLSSRWRRLWRLLPQLSFLPSINPHGIRAALESHEAPLLRLLAVRLRDASPESVAVWLTSAARRLSGDLFLINEVNETEDEALRQGGTLELPCFENAISIRLKLGYLGLAVPPSGVFTRLTELLLACMNLHGSMLGDVVSSERCPALRKLTVHHAWGLRDFSIHSDSLLEIRLEDLQADDALGIGSFTIRSESLKLLELTNLHGLQQLTVMAPTLIHLIVDTCFALSQNQPVANISAPNLVSLEWIDDSDPRFTQLGKMENLQQLCTYTFFVYGQGGYRRADKLHNSYSMKLLQRFGFIQNLTFTLSYPLELTNHEYFMEDITRFPNIAVMDLYINPKTHSFGASLFHLLSMCTGIRKLTLSLIGRTSRPEAQTVCPSDCICDQPPNWKTEELVLNCLKEVEFNNLRATDHEAALVKRLFDWATVLKTMTVTFHCSVVGSKAKGFCQMLQSFSRPEICMKGPHFA</sequence>
<reference evidence="1" key="1">
    <citation type="submission" date="2021-05" db="EMBL/GenBank/DDBJ databases">
        <authorList>
            <person name="Scholz U."/>
            <person name="Mascher M."/>
            <person name="Fiebig A."/>
        </authorList>
    </citation>
    <scope>NUCLEOTIDE SEQUENCE [LARGE SCALE GENOMIC DNA]</scope>
</reference>
<evidence type="ECO:0000313" key="2">
    <source>
        <dbReference type="Proteomes" id="UP001732700"/>
    </source>
</evidence>
<proteinExistence type="predicted"/>
<evidence type="ECO:0000313" key="1">
    <source>
        <dbReference type="EnsemblPlants" id="AVESA.00010b.r2.1DG0142280.3.CDS"/>
    </source>
</evidence>
<dbReference type="EnsemblPlants" id="AVESA.00010b.r2.1DG0142280.3">
    <property type="protein sequence ID" value="AVESA.00010b.r2.1DG0142280.3.CDS"/>
    <property type="gene ID" value="AVESA.00010b.r2.1DG0142280"/>
</dbReference>
<accession>A0ACD5TWY3</accession>
<name>A0ACD5TWY3_AVESA</name>
<reference evidence="1" key="2">
    <citation type="submission" date="2025-09" db="UniProtKB">
        <authorList>
            <consortium name="EnsemblPlants"/>
        </authorList>
    </citation>
    <scope>IDENTIFICATION</scope>
</reference>